<proteinExistence type="predicted"/>
<keyword evidence="2" id="KW-1185">Reference proteome</keyword>
<name>A0A9W9IFC5_9EURO</name>
<dbReference type="EMBL" id="JAPQKN010000001">
    <property type="protein sequence ID" value="KAJ5176559.1"/>
    <property type="molecule type" value="Genomic_DNA"/>
</dbReference>
<reference evidence="1" key="1">
    <citation type="submission" date="2022-11" db="EMBL/GenBank/DDBJ databases">
        <authorList>
            <person name="Petersen C."/>
        </authorList>
    </citation>
    <scope>NUCLEOTIDE SEQUENCE</scope>
    <source>
        <strain evidence="1">IBT 26290</strain>
    </source>
</reference>
<accession>A0A9W9IFC5</accession>
<dbReference type="AlphaFoldDB" id="A0A9W9IFC5"/>
<gene>
    <name evidence="1" type="ORF">N7482_002436</name>
</gene>
<reference evidence="1" key="2">
    <citation type="journal article" date="2023" name="IMA Fungus">
        <title>Comparative genomic study of the Penicillium genus elucidates a diverse pangenome and 15 lateral gene transfer events.</title>
        <authorList>
            <person name="Petersen C."/>
            <person name="Sorensen T."/>
            <person name="Nielsen M.R."/>
            <person name="Sondergaard T.E."/>
            <person name="Sorensen J.L."/>
            <person name="Fitzpatrick D.A."/>
            <person name="Frisvad J.C."/>
            <person name="Nielsen K.L."/>
        </authorList>
    </citation>
    <scope>NUCLEOTIDE SEQUENCE</scope>
    <source>
        <strain evidence="1">IBT 26290</strain>
    </source>
</reference>
<evidence type="ECO:0000313" key="2">
    <source>
        <dbReference type="Proteomes" id="UP001149163"/>
    </source>
</evidence>
<dbReference type="RefSeq" id="XP_056548167.1">
    <property type="nucleotide sequence ID" value="XM_056684561.1"/>
</dbReference>
<dbReference type="Proteomes" id="UP001149163">
    <property type="component" value="Unassembled WGS sequence"/>
</dbReference>
<dbReference type="OrthoDB" id="3549294at2759"/>
<dbReference type="GeneID" id="81423737"/>
<evidence type="ECO:0000313" key="1">
    <source>
        <dbReference type="EMBL" id="KAJ5176559.1"/>
    </source>
</evidence>
<organism evidence="1 2">
    <name type="scientific">Penicillium canariense</name>
    <dbReference type="NCBI Taxonomy" id="189055"/>
    <lineage>
        <taxon>Eukaryota</taxon>
        <taxon>Fungi</taxon>
        <taxon>Dikarya</taxon>
        <taxon>Ascomycota</taxon>
        <taxon>Pezizomycotina</taxon>
        <taxon>Eurotiomycetes</taxon>
        <taxon>Eurotiomycetidae</taxon>
        <taxon>Eurotiales</taxon>
        <taxon>Aspergillaceae</taxon>
        <taxon>Penicillium</taxon>
    </lineage>
</organism>
<protein>
    <submittedName>
        <fullName evidence="1">Uncharacterized protein</fullName>
    </submittedName>
</protein>
<comment type="caution">
    <text evidence="1">The sequence shown here is derived from an EMBL/GenBank/DDBJ whole genome shotgun (WGS) entry which is preliminary data.</text>
</comment>
<sequence>MFPLGIAPTFPLCSLASSTWRLLGDSGCDAEVKKETTRHTWVQIGTGRPTPYSFCGNIFSYWIGTTTEKATGPNYLGILAIGWCYILSAELVAKQGGSAVMRYTDSRADILGEGPYNPSEEVHFIDVGEVDERTARWWSAILAKREGWQAIVKGKYIAPWSVSRTCETPFIIKRRRNSLLRDSLPLVQTPLSSDDAFDALLEFASLHNLGSQFPIALTTAMSFTMHTYFGTDVKLPLPRAHGGQTPTTTLGASPMWTELKKELPYYMTLSCTPDVMISTLCGSFWQPDIPCNMVSQWLHPVLEEVLCDVAEGKGQELLALIGAIRRPSVGALWIGAAMSGIGPEILKWVRRGRPPLDSNAFPWTGAPQHFMDDAGSGPYTWGDPEYISRPDVWRLLPLTPTDADDDLGYEYQPTTPWEPCGACSTTNCALRVMSHSNCARHAYRYDHFNWELENGETVQDFGFSERYPSLLTELSIIPDSKVISHSFERKELDPDREASEEASLEIFRWFVIGGEGIPPEKIFRDDLLQQSWDQLDDHVGYGEADPPDSEEPVLKNKDRLEAWLDTIG</sequence>